<dbReference type="GO" id="GO:0016740">
    <property type="term" value="F:transferase activity"/>
    <property type="evidence" value="ECO:0007669"/>
    <property type="project" value="UniProtKB-KW"/>
</dbReference>
<sequence length="231" mass="25333">MRIAILETGKPPADLQPRFGDYPIMFRDLLGPEFDVVSFDVEAGELPESPEAFPAYLVTGSPAGVYEDHPWIEPLKAFLRAAKGKARIVGICFGHQIMAEAFGGRVEKSERGWGVGLQTLEVRAKRAFMNGEMSVSVPASHQDQIVVPPPGAEVLAGSDFSPYGVLHYTDQPALSMQFHPEFAPAYAKALIDTRRDRLPRPDEASASLDRPNDRAAVGLWICRFLLEGEIA</sequence>
<dbReference type="InterPro" id="IPR044992">
    <property type="entry name" value="ChyE-like"/>
</dbReference>
<dbReference type="SUPFAM" id="SSF52317">
    <property type="entry name" value="Class I glutamine amidotransferase-like"/>
    <property type="match status" value="1"/>
</dbReference>
<dbReference type="InterPro" id="IPR029062">
    <property type="entry name" value="Class_I_gatase-like"/>
</dbReference>
<feature type="domain" description="Glutamine amidotransferase" evidence="1">
    <location>
        <begin position="33"/>
        <end position="185"/>
    </location>
</feature>
<keyword evidence="2" id="KW-0315">Glutamine amidotransferase</keyword>
<gene>
    <name evidence="2" type="ORF">E2493_18825</name>
</gene>
<evidence type="ECO:0000313" key="2">
    <source>
        <dbReference type="EMBL" id="TFI56733.1"/>
    </source>
</evidence>
<dbReference type="Pfam" id="PF00117">
    <property type="entry name" value="GATase"/>
    <property type="match status" value="1"/>
</dbReference>
<name>A0A4Y8ZL50_9SPHN</name>
<dbReference type="PROSITE" id="PS51273">
    <property type="entry name" value="GATASE_TYPE_1"/>
    <property type="match status" value="1"/>
</dbReference>
<dbReference type="CDD" id="cd01741">
    <property type="entry name" value="GATase1_1"/>
    <property type="match status" value="1"/>
</dbReference>
<organism evidence="2 3">
    <name type="scientific">Sphingomonas parva</name>
    <dbReference type="NCBI Taxonomy" id="2555898"/>
    <lineage>
        <taxon>Bacteria</taxon>
        <taxon>Pseudomonadati</taxon>
        <taxon>Pseudomonadota</taxon>
        <taxon>Alphaproteobacteria</taxon>
        <taxon>Sphingomonadales</taxon>
        <taxon>Sphingomonadaceae</taxon>
        <taxon>Sphingomonas</taxon>
    </lineage>
</organism>
<dbReference type="Proteomes" id="UP000298213">
    <property type="component" value="Unassembled WGS sequence"/>
</dbReference>
<protein>
    <submittedName>
        <fullName evidence="2">Type 1 glutamine amidotransferase</fullName>
    </submittedName>
</protein>
<dbReference type="Gene3D" id="3.40.50.880">
    <property type="match status" value="1"/>
</dbReference>
<comment type="caution">
    <text evidence="2">The sequence shown here is derived from an EMBL/GenBank/DDBJ whole genome shotgun (WGS) entry which is preliminary data.</text>
</comment>
<dbReference type="GO" id="GO:0005829">
    <property type="term" value="C:cytosol"/>
    <property type="evidence" value="ECO:0007669"/>
    <property type="project" value="TreeGrafter"/>
</dbReference>
<dbReference type="RefSeq" id="WP_135089985.1">
    <property type="nucleotide sequence ID" value="NZ_SPDV01000057.1"/>
</dbReference>
<keyword evidence="2" id="KW-0808">Transferase</keyword>
<dbReference type="AlphaFoldDB" id="A0A4Y8ZL50"/>
<evidence type="ECO:0000259" key="1">
    <source>
        <dbReference type="Pfam" id="PF00117"/>
    </source>
</evidence>
<dbReference type="InterPro" id="IPR017926">
    <property type="entry name" value="GATASE"/>
</dbReference>
<evidence type="ECO:0000313" key="3">
    <source>
        <dbReference type="Proteomes" id="UP000298213"/>
    </source>
</evidence>
<dbReference type="OrthoDB" id="9813383at2"/>
<reference evidence="2 3" key="1">
    <citation type="submission" date="2019-03" db="EMBL/GenBank/DDBJ databases">
        <title>Genome sequence of Sphingomonas sp. 17J27-24.</title>
        <authorList>
            <person name="Kim M."/>
            <person name="Maeng S."/>
            <person name="Sathiyaraj S."/>
        </authorList>
    </citation>
    <scope>NUCLEOTIDE SEQUENCE [LARGE SCALE GENOMIC DNA]</scope>
    <source>
        <strain evidence="2 3">17J27-24</strain>
    </source>
</reference>
<dbReference type="EMBL" id="SPDV01000057">
    <property type="protein sequence ID" value="TFI56733.1"/>
    <property type="molecule type" value="Genomic_DNA"/>
</dbReference>
<dbReference type="PANTHER" id="PTHR42695:SF5">
    <property type="entry name" value="GLUTAMINE AMIDOTRANSFERASE YLR126C-RELATED"/>
    <property type="match status" value="1"/>
</dbReference>
<dbReference type="PANTHER" id="PTHR42695">
    <property type="entry name" value="GLUTAMINE AMIDOTRANSFERASE YLR126C-RELATED"/>
    <property type="match status" value="1"/>
</dbReference>
<proteinExistence type="predicted"/>
<accession>A0A4Y8ZL50</accession>
<keyword evidence="3" id="KW-1185">Reference proteome</keyword>